<dbReference type="PANTHER" id="PTHR30204:SF98">
    <property type="entry name" value="HTH-TYPE TRANSCRIPTIONAL REGULATOR ADHR"/>
    <property type="match status" value="1"/>
</dbReference>
<dbReference type="Gene3D" id="1.10.1660.10">
    <property type="match status" value="1"/>
</dbReference>
<dbReference type="InterPro" id="IPR047057">
    <property type="entry name" value="MerR_fam"/>
</dbReference>
<proteinExistence type="predicted"/>
<dbReference type="Pfam" id="PF13411">
    <property type="entry name" value="MerR_1"/>
    <property type="match status" value="1"/>
</dbReference>
<evidence type="ECO:0000256" key="1">
    <source>
        <dbReference type="ARBA" id="ARBA00023125"/>
    </source>
</evidence>
<reference evidence="5" key="1">
    <citation type="submission" date="2016-12" db="EMBL/GenBank/DDBJ databases">
        <authorList>
            <person name="Gulvik C.A."/>
        </authorList>
    </citation>
    <scope>NUCLEOTIDE SEQUENCE [LARGE SCALE GENOMIC DNA]</scope>
    <source>
        <strain evidence="5">NED12-00049-6B</strain>
    </source>
</reference>
<organism evidence="4 5">
    <name type="scientific">Streptococcus cuniculi</name>
    <dbReference type="NCBI Taxonomy" id="1432788"/>
    <lineage>
        <taxon>Bacteria</taxon>
        <taxon>Bacillati</taxon>
        <taxon>Bacillota</taxon>
        <taxon>Bacilli</taxon>
        <taxon>Lactobacillales</taxon>
        <taxon>Streptococcaceae</taxon>
        <taxon>Streptococcus</taxon>
    </lineage>
</organism>
<dbReference type="SUPFAM" id="SSF46955">
    <property type="entry name" value="Putative DNA-binding domain"/>
    <property type="match status" value="1"/>
</dbReference>
<dbReference type="GO" id="GO:0003677">
    <property type="term" value="F:DNA binding"/>
    <property type="evidence" value="ECO:0007669"/>
    <property type="project" value="UniProtKB-KW"/>
</dbReference>
<evidence type="ECO:0000256" key="2">
    <source>
        <dbReference type="SAM" id="Coils"/>
    </source>
</evidence>
<dbReference type="CDD" id="cd01109">
    <property type="entry name" value="HTH_YyaN"/>
    <property type="match status" value="1"/>
</dbReference>
<dbReference type="PROSITE" id="PS50937">
    <property type="entry name" value="HTH_MERR_2"/>
    <property type="match status" value="1"/>
</dbReference>
<dbReference type="Proteomes" id="UP000186890">
    <property type="component" value="Unassembled WGS sequence"/>
</dbReference>
<comment type="caution">
    <text evidence="4">The sequence shown here is derived from an EMBL/GenBank/DDBJ whole genome shotgun (WGS) entry which is preliminary data.</text>
</comment>
<feature type="domain" description="HTH merR-type" evidence="3">
    <location>
        <begin position="7"/>
        <end position="76"/>
    </location>
</feature>
<evidence type="ECO:0000313" key="4">
    <source>
        <dbReference type="EMBL" id="OLF48457.1"/>
    </source>
</evidence>
<evidence type="ECO:0000259" key="3">
    <source>
        <dbReference type="PROSITE" id="PS50937"/>
    </source>
</evidence>
<dbReference type="OrthoDB" id="9811174at2"/>
<name>A0A1Q8E9J5_9STRE</name>
<dbReference type="EMBL" id="MSJM01000002">
    <property type="protein sequence ID" value="OLF48457.1"/>
    <property type="molecule type" value="Genomic_DNA"/>
</dbReference>
<dbReference type="InterPro" id="IPR009061">
    <property type="entry name" value="DNA-bd_dom_put_sf"/>
</dbReference>
<sequence>MTNSEKTYTITEVSELYQLNSNTLRYYERIGLLPPVPRKPNGNRYFTKEMLNWLEMVICLRHSGIPIEVLKRYVELLQEGEATNAEREQLLREQLATLYQRKENLQRSIDRLEHKISLYESGEINQVTSYFEEYAILADKENSWKE</sequence>
<keyword evidence="5" id="KW-1185">Reference proteome</keyword>
<dbReference type="SMART" id="SM00422">
    <property type="entry name" value="HTH_MERR"/>
    <property type="match status" value="1"/>
</dbReference>
<dbReference type="InterPro" id="IPR000551">
    <property type="entry name" value="MerR-type_HTH_dom"/>
</dbReference>
<keyword evidence="1" id="KW-0238">DNA-binding</keyword>
<evidence type="ECO:0000313" key="5">
    <source>
        <dbReference type="Proteomes" id="UP000186890"/>
    </source>
</evidence>
<protein>
    <submittedName>
        <fullName evidence="4">MerR family transcriptional regulator</fullName>
    </submittedName>
</protein>
<accession>A0A1Q8E9J5</accession>
<gene>
    <name evidence="4" type="ORF">BU202_02245</name>
</gene>
<dbReference type="RefSeq" id="WP_075104180.1">
    <property type="nucleotide sequence ID" value="NZ_MSJM01000002.1"/>
</dbReference>
<keyword evidence="2" id="KW-0175">Coiled coil</keyword>
<dbReference type="PANTHER" id="PTHR30204">
    <property type="entry name" value="REDOX-CYCLING DRUG-SENSING TRANSCRIPTIONAL ACTIVATOR SOXR"/>
    <property type="match status" value="1"/>
</dbReference>
<feature type="coiled-coil region" evidence="2">
    <location>
        <begin position="73"/>
        <end position="122"/>
    </location>
</feature>
<dbReference type="AlphaFoldDB" id="A0A1Q8E9J5"/>
<dbReference type="GO" id="GO:0003700">
    <property type="term" value="F:DNA-binding transcription factor activity"/>
    <property type="evidence" value="ECO:0007669"/>
    <property type="project" value="InterPro"/>
</dbReference>